<dbReference type="PROSITE" id="PS50983">
    <property type="entry name" value="FE_B12_PBP"/>
    <property type="match status" value="1"/>
</dbReference>
<proteinExistence type="predicted"/>
<dbReference type="CDD" id="cd01147">
    <property type="entry name" value="HemV-2"/>
    <property type="match status" value="1"/>
</dbReference>
<evidence type="ECO:0000313" key="3">
    <source>
        <dbReference type="Proteomes" id="UP000033072"/>
    </source>
</evidence>
<keyword evidence="3" id="KW-1185">Reference proteome</keyword>
<dbReference type="InterPro" id="IPR050902">
    <property type="entry name" value="ABC_Transporter_SBP"/>
</dbReference>
<dbReference type="SUPFAM" id="SSF53807">
    <property type="entry name" value="Helical backbone' metal receptor"/>
    <property type="match status" value="1"/>
</dbReference>
<dbReference type="GeneID" id="24807339"/>
<dbReference type="Gene3D" id="3.40.50.1980">
    <property type="entry name" value="Nitrogenase molybdenum iron protein domain"/>
    <property type="match status" value="2"/>
</dbReference>
<accession>A0A0E3S5U1</accession>
<dbReference type="HOGENOM" id="CLU_038034_13_1_2"/>
<dbReference type="STRING" id="1434111.MSLAZ_2505"/>
<dbReference type="AlphaFoldDB" id="A0A0E3S5U1"/>
<sequence>MNISSRIKFNKIIFIGVLIAALIATSGCTSKSTPVEDREGLVPAESAGINTNSTEVTESAGVTITDGFGRDVTVPENVDEVVCSGAGSLRYLVYLQAQDRVVGVDSLEKKEAEIEGRPYALTNPQLKDYPLIGEFRGNDDPEKIIVINPQVILRAGTTGQPPATSAAEADTLQDKTNIPVISFPYGSLKNEEQKAEMYSSLRIMGEVVGKQERAEEVIAYIEATMKDLESRTADIPESERKTVYVGGISSSGAHGIISTEPAYSPFLWVNANNVAAGMGADHADIAKEALVDWDPEYIFIDIGTLQAGNEGAIGELKNDPSLKGLSAVKNGNVYGVIPYNFYSTNYESVLANAYFVGKVLYPDRFEDIDPEAKADEIYTFFVGKPVFSDLNGQYNDTGFKQILQ</sequence>
<dbReference type="OrthoDB" id="24039at2157"/>
<evidence type="ECO:0000313" key="2">
    <source>
        <dbReference type="EMBL" id="AKB75766.1"/>
    </source>
</evidence>
<dbReference type="KEGG" id="mls:MSLAZ_2505"/>
<dbReference type="RefSeq" id="WP_048127530.1">
    <property type="nucleotide sequence ID" value="NZ_CP009515.1"/>
</dbReference>
<name>A0A0E3S5U1_9EURY</name>
<dbReference type="PATRIC" id="fig|1434111.4.peg.3318"/>
<dbReference type="Pfam" id="PF01497">
    <property type="entry name" value="Peripla_BP_2"/>
    <property type="match status" value="1"/>
</dbReference>
<gene>
    <name evidence="2" type="ORF">MSLAZ_2505</name>
</gene>
<dbReference type="PANTHER" id="PTHR30535">
    <property type="entry name" value="VITAMIN B12-BINDING PROTEIN"/>
    <property type="match status" value="1"/>
</dbReference>
<dbReference type="PROSITE" id="PS51257">
    <property type="entry name" value="PROKAR_LIPOPROTEIN"/>
    <property type="match status" value="1"/>
</dbReference>
<dbReference type="InterPro" id="IPR002491">
    <property type="entry name" value="ABC_transptr_periplasmic_BD"/>
</dbReference>
<dbReference type="PANTHER" id="PTHR30535:SF34">
    <property type="entry name" value="MOLYBDATE-BINDING PROTEIN MOLA"/>
    <property type="match status" value="1"/>
</dbReference>
<dbReference type="Proteomes" id="UP000033072">
    <property type="component" value="Chromosome"/>
</dbReference>
<reference evidence="2 3" key="1">
    <citation type="submission" date="2014-07" db="EMBL/GenBank/DDBJ databases">
        <title>Methanogenic archaea and the global carbon cycle.</title>
        <authorList>
            <person name="Henriksen J.R."/>
            <person name="Luke J."/>
            <person name="Reinhart S."/>
            <person name="Benedict M.N."/>
            <person name="Youngblut N.D."/>
            <person name="Metcalf M.E."/>
            <person name="Whitaker R.J."/>
            <person name="Metcalf W.W."/>
        </authorList>
    </citation>
    <scope>NUCLEOTIDE SEQUENCE [LARGE SCALE GENOMIC DNA]</scope>
    <source>
        <strain evidence="2 3">Z-7289</strain>
    </source>
</reference>
<evidence type="ECO:0000259" key="1">
    <source>
        <dbReference type="PROSITE" id="PS50983"/>
    </source>
</evidence>
<feature type="domain" description="Fe/B12 periplasmic-binding" evidence="1">
    <location>
        <begin position="80"/>
        <end position="364"/>
    </location>
</feature>
<organism evidence="2 3">
    <name type="scientific">Methanosarcina lacustris Z-7289</name>
    <dbReference type="NCBI Taxonomy" id="1434111"/>
    <lineage>
        <taxon>Archaea</taxon>
        <taxon>Methanobacteriati</taxon>
        <taxon>Methanobacteriota</taxon>
        <taxon>Stenosarchaea group</taxon>
        <taxon>Methanomicrobia</taxon>
        <taxon>Methanosarcinales</taxon>
        <taxon>Methanosarcinaceae</taxon>
        <taxon>Methanosarcina</taxon>
    </lineage>
</organism>
<protein>
    <submittedName>
        <fullName evidence="2">Iron(III) dicitrate-binding protein</fullName>
    </submittedName>
</protein>
<dbReference type="EMBL" id="CP009515">
    <property type="protein sequence ID" value="AKB75766.1"/>
    <property type="molecule type" value="Genomic_DNA"/>
</dbReference>